<protein>
    <submittedName>
        <fullName evidence="1">Uncharacterized protein</fullName>
    </submittedName>
</protein>
<name>A0ACC0B785_CATRO</name>
<comment type="caution">
    <text evidence="1">The sequence shown here is derived from an EMBL/GenBank/DDBJ whole genome shotgun (WGS) entry which is preliminary data.</text>
</comment>
<evidence type="ECO:0000313" key="2">
    <source>
        <dbReference type="Proteomes" id="UP001060085"/>
    </source>
</evidence>
<keyword evidence="2" id="KW-1185">Reference proteome</keyword>
<reference evidence="2" key="1">
    <citation type="journal article" date="2023" name="Nat. Plants">
        <title>Single-cell RNA sequencing provides a high-resolution roadmap for understanding the multicellular compartmentation of specialized metabolism.</title>
        <authorList>
            <person name="Sun S."/>
            <person name="Shen X."/>
            <person name="Li Y."/>
            <person name="Li Y."/>
            <person name="Wang S."/>
            <person name="Li R."/>
            <person name="Zhang H."/>
            <person name="Shen G."/>
            <person name="Guo B."/>
            <person name="Wei J."/>
            <person name="Xu J."/>
            <person name="St-Pierre B."/>
            <person name="Chen S."/>
            <person name="Sun C."/>
        </authorList>
    </citation>
    <scope>NUCLEOTIDE SEQUENCE [LARGE SCALE GENOMIC DNA]</scope>
</reference>
<evidence type="ECO:0000313" key="1">
    <source>
        <dbReference type="EMBL" id="KAI5668490.1"/>
    </source>
</evidence>
<proteinExistence type="predicted"/>
<accession>A0ACC0B785</accession>
<dbReference type="EMBL" id="CM044704">
    <property type="protein sequence ID" value="KAI5668490.1"/>
    <property type="molecule type" value="Genomic_DNA"/>
</dbReference>
<dbReference type="Proteomes" id="UP001060085">
    <property type="component" value="Linkage Group LG04"/>
</dbReference>
<sequence>MVKSPIRLDGSGNNVYTLKMNEKSCSCGKRKEYTLPCSHALAVCKDNGTRPDAYVSDIYSRETYSRTYQSNFYPVAHDDFWRDAPYNLTFYPLNMNNEQGRNRV</sequence>
<organism evidence="1 2">
    <name type="scientific">Catharanthus roseus</name>
    <name type="common">Madagascar periwinkle</name>
    <name type="synonym">Vinca rosea</name>
    <dbReference type="NCBI Taxonomy" id="4058"/>
    <lineage>
        <taxon>Eukaryota</taxon>
        <taxon>Viridiplantae</taxon>
        <taxon>Streptophyta</taxon>
        <taxon>Embryophyta</taxon>
        <taxon>Tracheophyta</taxon>
        <taxon>Spermatophyta</taxon>
        <taxon>Magnoliopsida</taxon>
        <taxon>eudicotyledons</taxon>
        <taxon>Gunneridae</taxon>
        <taxon>Pentapetalae</taxon>
        <taxon>asterids</taxon>
        <taxon>lamiids</taxon>
        <taxon>Gentianales</taxon>
        <taxon>Apocynaceae</taxon>
        <taxon>Rauvolfioideae</taxon>
        <taxon>Vinceae</taxon>
        <taxon>Catharanthinae</taxon>
        <taxon>Catharanthus</taxon>
    </lineage>
</organism>
<gene>
    <name evidence="1" type="ORF">M9H77_18343</name>
</gene>